<evidence type="ECO:0000313" key="2">
    <source>
        <dbReference type="EMBL" id="AGV16784.1"/>
    </source>
</evidence>
<gene>
    <name evidence="1" type="ORF">N646_0922</name>
    <name evidence="2" type="ORF">N646_0951</name>
</gene>
<dbReference type="RefSeq" id="WP_017820438.1">
    <property type="nucleotide sequence ID" value="NC_022349.1"/>
</dbReference>
<evidence type="ECO:0000313" key="3">
    <source>
        <dbReference type="Proteomes" id="UP000016714"/>
    </source>
</evidence>
<organism evidence="1 3">
    <name type="scientific">Vibrio alginolyticus (strain ATCC 17749 / DSM 2171 / NBRC 15630 / NCIMB 1903 / NCTC 12160 / XII-53)</name>
    <dbReference type="NCBI Taxonomy" id="1219076"/>
    <lineage>
        <taxon>Bacteria</taxon>
        <taxon>Pseudomonadati</taxon>
        <taxon>Pseudomonadota</taxon>
        <taxon>Gammaproteobacteria</taxon>
        <taxon>Vibrionales</taxon>
        <taxon>Vibrionaceae</taxon>
        <taxon>Vibrio</taxon>
    </lineage>
</organism>
<reference evidence="1 3" key="1">
    <citation type="journal article" date="2015" name="Genome Announc.">
        <title>Complete genome sequence of Vibrio alginolyticus ATCC 17749.</title>
        <authorList>
            <person name="Liu X.F."/>
            <person name="Cao Y."/>
            <person name="Zhang H.L."/>
            <person name="Chen Y.J."/>
            <person name="Hu C.J."/>
        </authorList>
    </citation>
    <scope>NUCLEOTIDE SEQUENCE [LARGE SCALE GENOMIC DNA]</scope>
    <source>
        <strain evidence="1">ATCC 17749</strain>
        <strain evidence="3">ATCC 17749 / DSM 2171 / NBRC 15630 / NCIMB 1903 / NCTC 12160 / XII-53</strain>
    </source>
</reference>
<dbReference type="EMBL" id="CP006718">
    <property type="protein sequence ID" value="AGV16755.1"/>
    <property type="molecule type" value="Genomic_DNA"/>
</dbReference>
<protein>
    <submittedName>
        <fullName evidence="1">Uncharacterized protein</fullName>
    </submittedName>
</protein>
<dbReference type="Proteomes" id="UP000016714">
    <property type="component" value="Chromosome 1"/>
</dbReference>
<name>A0A2I3C5F4_VIBAX</name>
<evidence type="ECO:0000313" key="1">
    <source>
        <dbReference type="EMBL" id="AGV16755.1"/>
    </source>
</evidence>
<dbReference type="HOGENOM" id="CLU_2221436_0_0_6"/>
<dbReference type="AlphaFoldDB" id="A0A2I3C5F4"/>
<dbReference type="KEGG" id="vag:N646_0922"/>
<proteinExistence type="predicted"/>
<sequence>MKYQYVKCRIDDAVEELCIGAGDARSRLLSANEATSSLLDIHFPEELLGDWRSIQERMTKSGPRTNFEGKMVEGAVAHTMTKIQNKTASKIAADILKLHKKLQSEY</sequence>
<dbReference type="KEGG" id="vag:N646_0951"/>
<dbReference type="EMBL" id="CP006718">
    <property type="protein sequence ID" value="AGV16784.1"/>
    <property type="molecule type" value="Genomic_DNA"/>
</dbReference>
<accession>A0A2I3C5F4</accession>